<protein>
    <submittedName>
        <fullName evidence="3">Uncharacterized protein</fullName>
    </submittedName>
</protein>
<accession>A0A1I7XWS1</accession>
<dbReference type="AlphaFoldDB" id="A0A1I7XWS1"/>
<evidence type="ECO:0000256" key="1">
    <source>
        <dbReference type="SAM" id="MobiDB-lite"/>
    </source>
</evidence>
<evidence type="ECO:0000313" key="3">
    <source>
        <dbReference type="WBParaSite" id="L893_g10389.t1"/>
    </source>
</evidence>
<sequence length="91" mass="9990">MAISVPVQAKAPKNFGGRTDFRSPTGRRTSTTREGHSGGQQQHSYCHIVRRSRRARPTRTTDRPNEKEEALMARSAIATVSLENNAAAAEV</sequence>
<feature type="region of interest" description="Disordered" evidence="1">
    <location>
        <begin position="1"/>
        <end position="44"/>
    </location>
</feature>
<proteinExistence type="predicted"/>
<keyword evidence="2" id="KW-1185">Reference proteome</keyword>
<organism evidence="2 3">
    <name type="scientific">Steinernema glaseri</name>
    <dbReference type="NCBI Taxonomy" id="37863"/>
    <lineage>
        <taxon>Eukaryota</taxon>
        <taxon>Metazoa</taxon>
        <taxon>Ecdysozoa</taxon>
        <taxon>Nematoda</taxon>
        <taxon>Chromadorea</taxon>
        <taxon>Rhabditida</taxon>
        <taxon>Tylenchina</taxon>
        <taxon>Panagrolaimomorpha</taxon>
        <taxon>Strongyloidoidea</taxon>
        <taxon>Steinernematidae</taxon>
        <taxon>Steinernema</taxon>
    </lineage>
</organism>
<dbReference type="WBParaSite" id="L893_g10389.t1">
    <property type="protein sequence ID" value="L893_g10389.t1"/>
    <property type="gene ID" value="L893_g10389"/>
</dbReference>
<evidence type="ECO:0000313" key="2">
    <source>
        <dbReference type="Proteomes" id="UP000095287"/>
    </source>
</evidence>
<reference evidence="3" key="1">
    <citation type="submission" date="2016-11" db="UniProtKB">
        <authorList>
            <consortium name="WormBaseParasite"/>
        </authorList>
    </citation>
    <scope>IDENTIFICATION</scope>
</reference>
<name>A0A1I7XWS1_9BILA</name>
<dbReference type="Proteomes" id="UP000095287">
    <property type="component" value="Unplaced"/>
</dbReference>